<dbReference type="GO" id="GO:0015074">
    <property type="term" value="P:DNA integration"/>
    <property type="evidence" value="ECO:0007669"/>
    <property type="project" value="InterPro"/>
</dbReference>
<gene>
    <name evidence="3" type="ORF">ALP36_04376</name>
</gene>
<proteinExistence type="predicted"/>
<dbReference type="InterPro" id="IPR013762">
    <property type="entry name" value="Integrase-like_cat_sf"/>
</dbReference>
<dbReference type="Gene3D" id="1.10.443.10">
    <property type="entry name" value="Intergrase catalytic core"/>
    <property type="match status" value="1"/>
</dbReference>
<dbReference type="AlphaFoldDB" id="A0A3M4UDL2"/>
<name>A0A3M4UDL2_9PSED</name>
<evidence type="ECO:0000313" key="4">
    <source>
        <dbReference type="Proteomes" id="UP000274212"/>
    </source>
</evidence>
<evidence type="ECO:0000313" key="3">
    <source>
        <dbReference type="EMBL" id="RMU06876.1"/>
    </source>
</evidence>
<accession>A0A3M4UDL2</accession>
<dbReference type="EMBL" id="RBTT01000241">
    <property type="protein sequence ID" value="RMU06876.1"/>
    <property type="molecule type" value="Genomic_DNA"/>
</dbReference>
<sequence>MEDAMRVPISSADLRVKYGFNRLAKKLQRNWPSDVSLSLTYSQEILSRGLGYQDFHDLQCSADRSLQTGIQPSQDEVRARISTSIVAFCQSRKVITISDRDVARLVALLPLQELTVFQPLRFQKSGATPFGVCLDTFTCPDEDLTKAFSPGQPGHTSESDEGLSDEVKKQPADSLSQEDLNRFWKVVQRKGSLRDQCFCLGLLEGLRLNELVSAKVGVISPPLDSLVIDFEITRAKPRKAKLHTRPSFGSLVGDYIRHAGLSPGDYLFASTRDPSTCVSPYVMRRVVDAYLQEALPEKTQLRVYLIRQAVRELVSKNLQEWIFQRTGHMDIKSTLSYLSLPHLPFKQ</sequence>
<evidence type="ECO:0000256" key="1">
    <source>
        <dbReference type="ARBA" id="ARBA00023172"/>
    </source>
</evidence>
<feature type="region of interest" description="Disordered" evidence="2">
    <location>
        <begin position="145"/>
        <end position="174"/>
    </location>
</feature>
<dbReference type="GO" id="GO:0003677">
    <property type="term" value="F:DNA binding"/>
    <property type="evidence" value="ECO:0007669"/>
    <property type="project" value="InterPro"/>
</dbReference>
<protein>
    <submittedName>
        <fullName evidence="3">Uncharacterized protein</fullName>
    </submittedName>
</protein>
<dbReference type="GO" id="GO:0006310">
    <property type="term" value="P:DNA recombination"/>
    <property type="evidence" value="ECO:0007669"/>
    <property type="project" value="UniProtKB-KW"/>
</dbReference>
<evidence type="ECO:0000256" key="2">
    <source>
        <dbReference type="SAM" id="MobiDB-lite"/>
    </source>
</evidence>
<dbReference type="InterPro" id="IPR011010">
    <property type="entry name" value="DNA_brk_join_enz"/>
</dbReference>
<keyword evidence="1" id="KW-0233">DNA recombination</keyword>
<dbReference type="Proteomes" id="UP000274212">
    <property type="component" value="Unassembled WGS sequence"/>
</dbReference>
<comment type="caution">
    <text evidence="3">The sequence shown here is derived from an EMBL/GenBank/DDBJ whole genome shotgun (WGS) entry which is preliminary data.</text>
</comment>
<organism evidence="3 4">
    <name type="scientific">Pseudomonas syringae pv. coriandricola</name>
    <dbReference type="NCBI Taxonomy" id="264453"/>
    <lineage>
        <taxon>Bacteria</taxon>
        <taxon>Pseudomonadati</taxon>
        <taxon>Pseudomonadota</taxon>
        <taxon>Gammaproteobacteria</taxon>
        <taxon>Pseudomonadales</taxon>
        <taxon>Pseudomonadaceae</taxon>
        <taxon>Pseudomonas</taxon>
    </lineage>
</organism>
<dbReference type="SUPFAM" id="SSF56349">
    <property type="entry name" value="DNA breaking-rejoining enzymes"/>
    <property type="match status" value="1"/>
</dbReference>
<reference evidence="3 4" key="1">
    <citation type="submission" date="2018-08" db="EMBL/GenBank/DDBJ databases">
        <title>Recombination of ecologically and evolutionarily significant loci maintains genetic cohesion in the Pseudomonas syringae species complex.</title>
        <authorList>
            <person name="Dillon M."/>
            <person name="Thakur S."/>
            <person name="Almeida R.N.D."/>
            <person name="Weir B.S."/>
            <person name="Guttman D.S."/>
        </authorList>
    </citation>
    <scope>NUCLEOTIDE SEQUENCE [LARGE SCALE GENOMIC DNA]</scope>
    <source>
        <strain evidence="3 4">ICMP 9829</strain>
    </source>
</reference>